<dbReference type="EMBL" id="CP115174">
    <property type="protein sequence ID" value="WBO22183.1"/>
    <property type="molecule type" value="Genomic_DNA"/>
</dbReference>
<dbReference type="InterPro" id="IPR049331">
    <property type="entry name" value="Top1B_N_bact"/>
</dbReference>
<dbReference type="Pfam" id="PF01028">
    <property type="entry name" value="Topoisom_I"/>
    <property type="match status" value="1"/>
</dbReference>
<feature type="domain" description="DNA topoisomerase IB N-terminal" evidence="8">
    <location>
        <begin position="24"/>
        <end position="72"/>
    </location>
</feature>
<reference evidence="9 10" key="1">
    <citation type="submission" date="2022-12" db="EMBL/GenBank/DDBJ databases">
        <title>Sphingomonas abieness sp. nov., an endophytic bacterium isolated from Abies koreana.</title>
        <authorList>
            <person name="Jiang L."/>
            <person name="Lee J."/>
        </authorList>
    </citation>
    <scope>NUCLEOTIDE SEQUENCE [LARGE SCALE GENOMIC DNA]</scope>
    <source>
        <strain evidence="10">PAMB 00755</strain>
    </source>
</reference>
<keyword evidence="5" id="KW-0238">DNA-binding</keyword>
<comment type="similarity">
    <text evidence="2">Belongs to the type IB topoisomerase family.</text>
</comment>
<dbReference type="SUPFAM" id="SSF55869">
    <property type="entry name" value="DNA topoisomerase I domain"/>
    <property type="match status" value="1"/>
</dbReference>
<dbReference type="PROSITE" id="PS52038">
    <property type="entry name" value="TOPO_IB_2"/>
    <property type="match status" value="1"/>
</dbReference>
<dbReference type="InterPro" id="IPR001631">
    <property type="entry name" value="TopoI"/>
</dbReference>
<dbReference type="Pfam" id="PF21338">
    <property type="entry name" value="Top1B_N_bact"/>
    <property type="match status" value="1"/>
</dbReference>
<protein>
    <recommendedName>
        <fullName evidence="3">DNA topoisomerase</fullName>
        <ecNumber evidence="3">5.6.2.1</ecNumber>
    </recommendedName>
</protein>
<dbReference type="InterPro" id="IPR014711">
    <property type="entry name" value="TopoI_cat_a-hlx-sub_euk"/>
</dbReference>
<name>A0ABY7NNH0_9SPHN</name>
<organism evidence="9 10">
    <name type="scientific">Sphingomonas abietis</name>
    <dbReference type="NCBI Taxonomy" id="3012344"/>
    <lineage>
        <taxon>Bacteria</taxon>
        <taxon>Pseudomonadati</taxon>
        <taxon>Pseudomonadota</taxon>
        <taxon>Alphaproteobacteria</taxon>
        <taxon>Sphingomonadales</taxon>
        <taxon>Sphingomonadaceae</taxon>
        <taxon>Sphingomonas</taxon>
    </lineage>
</organism>
<evidence type="ECO:0000256" key="2">
    <source>
        <dbReference type="ARBA" id="ARBA00006645"/>
    </source>
</evidence>
<evidence type="ECO:0000256" key="3">
    <source>
        <dbReference type="ARBA" id="ARBA00012891"/>
    </source>
</evidence>
<dbReference type="RefSeq" id="WP_270076831.1">
    <property type="nucleotide sequence ID" value="NZ_CP115174.1"/>
</dbReference>
<evidence type="ECO:0000259" key="7">
    <source>
        <dbReference type="Pfam" id="PF01028"/>
    </source>
</evidence>
<proteinExistence type="inferred from homology"/>
<evidence type="ECO:0000313" key="10">
    <source>
        <dbReference type="Proteomes" id="UP001210865"/>
    </source>
</evidence>
<sequence length="349" mass="38432">MTNPKLTFVDDELPGITRRRAGKGWAYRDAHGERVTARDEIDRLNAIAMPPAYRDCWFCPSPDGHIQATGYDDKGRKQYRYHPDFRAAQEAEKYAGCADFGRMLPLIRRQVDSDLAHRKLDKRTAVAAVVRLLDLGHVRVGNASYARDNGSFGATTLRTRHAAVRGARLKLCYKGKSGKMQELTIEDRRLSTIVKRCQDLPGQQLFQYLDGDGGRHAVTSSDVNDYIRETSGGAFTAKHFRTWAASVIAYQAIVAAGADGIGINAMLAPVAEALGNTPAISRKSYVHPALIDLAKAGGLRDPVSLRLPRTTRWQQPAERGLIAFLDALPDQRGPATAARSHAERRTKAA</sequence>
<dbReference type="EC" id="5.6.2.1" evidence="3"/>
<dbReference type="Gene3D" id="3.90.15.10">
    <property type="entry name" value="Topoisomerase I, Chain A, domain 3"/>
    <property type="match status" value="1"/>
</dbReference>
<keyword evidence="10" id="KW-1185">Reference proteome</keyword>
<dbReference type="Gene3D" id="1.10.132.120">
    <property type="match status" value="1"/>
</dbReference>
<accession>A0ABY7NNH0</accession>
<dbReference type="InterPro" id="IPR013500">
    <property type="entry name" value="TopoI_cat_euk"/>
</dbReference>
<evidence type="ECO:0000256" key="5">
    <source>
        <dbReference type="ARBA" id="ARBA00023125"/>
    </source>
</evidence>
<dbReference type="SUPFAM" id="SSF56349">
    <property type="entry name" value="DNA breaking-rejoining enzymes"/>
    <property type="match status" value="1"/>
</dbReference>
<evidence type="ECO:0000256" key="1">
    <source>
        <dbReference type="ARBA" id="ARBA00000213"/>
    </source>
</evidence>
<dbReference type="Proteomes" id="UP001210865">
    <property type="component" value="Chromosome"/>
</dbReference>
<feature type="domain" description="DNA topoisomerase I catalytic core eukaryotic-type" evidence="7">
    <location>
        <begin position="84"/>
        <end position="256"/>
    </location>
</feature>
<dbReference type="InterPro" id="IPR035447">
    <property type="entry name" value="DNA_topo_I_N_sf"/>
</dbReference>
<dbReference type="InterPro" id="IPR011010">
    <property type="entry name" value="DNA_brk_join_enz"/>
</dbReference>
<evidence type="ECO:0000259" key="8">
    <source>
        <dbReference type="Pfam" id="PF21338"/>
    </source>
</evidence>
<dbReference type="PRINTS" id="PR00416">
    <property type="entry name" value="EUTPISMRASEI"/>
</dbReference>
<evidence type="ECO:0000256" key="4">
    <source>
        <dbReference type="ARBA" id="ARBA00023029"/>
    </source>
</evidence>
<gene>
    <name evidence="9" type="ORF">PBT88_18845</name>
</gene>
<evidence type="ECO:0000313" key="9">
    <source>
        <dbReference type="EMBL" id="WBO22183.1"/>
    </source>
</evidence>
<keyword evidence="4" id="KW-0799">Topoisomerase</keyword>
<keyword evidence="6" id="KW-0413">Isomerase</keyword>
<dbReference type="Gene3D" id="3.30.66.10">
    <property type="entry name" value="DNA topoisomerase I domain"/>
    <property type="match status" value="1"/>
</dbReference>
<evidence type="ECO:0000256" key="6">
    <source>
        <dbReference type="ARBA" id="ARBA00023235"/>
    </source>
</evidence>
<comment type="catalytic activity">
    <reaction evidence="1">
        <text>ATP-independent breakage of single-stranded DNA, followed by passage and rejoining.</text>
        <dbReference type="EC" id="5.6.2.1"/>
    </reaction>
</comment>